<name>A0ABY4MVV6_9MICO</name>
<evidence type="ECO:0000313" key="8">
    <source>
        <dbReference type="EMBL" id="UQN14277.1"/>
    </source>
</evidence>
<evidence type="ECO:0000259" key="7">
    <source>
        <dbReference type="PROSITE" id="PS51704"/>
    </source>
</evidence>
<dbReference type="EC" id="3.1.4.46" evidence="2"/>
<sequence>MAQRMPWLIGHRGAPAYLPEHTAASYALAISQGADAVEPDLVPSADGVLVVRHEPVLDDTTDVAEHPEFAALRREATRDAAAGWYAEDFTWAQLQTLRAVERLPELRPASAAHSGEQGLLRLRDLVLLIDEAATARGRDCTLVLELKWDTWMRARGFRFEELLVRELEPVRSARCLQGARIESFEVSALDRLCGSALVRELDARLVVLVEDEPWLRPGSGEEGPERCTDEGLDDAAYRYDGISVRTTLLDADLVDRAHARGLEVFTYTLRAEAPFVPPEFAGRPFDYWRALAATGVDGVFADDPGACRAALGGAPQLGSDAPVAGEVSAA</sequence>
<protein>
    <recommendedName>
        <fullName evidence="2">glycerophosphodiester phosphodiesterase</fullName>
        <ecNumber evidence="2">3.1.4.46</ecNumber>
    </recommendedName>
</protein>
<dbReference type="Gene3D" id="3.20.20.190">
    <property type="entry name" value="Phosphatidylinositol (PI) phosphodiesterase"/>
    <property type="match status" value="1"/>
</dbReference>
<keyword evidence="5" id="KW-0378">Hydrolase</keyword>
<dbReference type="InterPro" id="IPR030395">
    <property type="entry name" value="GP_PDE_dom"/>
</dbReference>
<evidence type="ECO:0000256" key="1">
    <source>
        <dbReference type="ARBA" id="ARBA00007277"/>
    </source>
</evidence>
<gene>
    <name evidence="8" type="ORF">M3M28_09470</name>
</gene>
<keyword evidence="3" id="KW-0732">Signal</keyword>
<dbReference type="InterPro" id="IPR017946">
    <property type="entry name" value="PLC-like_Pdiesterase_TIM-brl"/>
</dbReference>
<feature type="domain" description="GP-PDE" evidence="7">
    <location>
        <begin position="6"/>
        <end position="311"/>
    </location>
</feature>
<accession>A0ABY4MVV6</accession>
<proteinExistence type="inferred from homology"/>
<evidence type="ECO:0000256" key="3">
    <source>
        <dbReference type="ARBA" id="ARBA00022729"/>
    </source>
</evidence>
<evidence type="ECO:0000256" key="2">
    <source>
        <dbReference type="ARBA" id="ARBA00012247"/>
    </source>
</evidence>
<comment type="similarity">
    <text evidence="1">Belongs to the glycerophosphoryl diester phosphodiesterase family.</text>
</comment>
<dbReference type="Pfam" id="PF03009">
    <property type="entry name" value="GDPD"/>
    <property type="match status" value="1"/>
</dbReference>
<dbReference type="PROSITE" id="PS51704">
    <property type="entry name" value="GP_PDE"/>
    <property type="match status" value="1"/>
</dbReference>
<evidence type="ECO:0000256" key="5">
    <source>
        <dbReference type="ARBA" id="ARBA00022801"/>
    </source>
</evidence>
<dbReference type="PANTHER" id="PTHR43620:SF7">
    <property type="entry name" value="GLYCEROPHOSPHODIESTER PHOSPHODIESTERASE GDPD5-RELATED"/>
    <property type="match status" value="1"/>
</dbReference>
<dbReference type="SUPFAM" id="SSF51695">
    <property type="entry name" value="PLC-like phosphodiesterases"/>
    <property type="match status" value="1"/>
</dbReference>
<evidence type="ECO:0000256" key="4">
    <source>
        <dbReference type="ARBA" id="ARBA00022798"/>
    </source>
</evidence>
<evidence type="ECO:0000256" key="6">
    <source>
        <dbReference type="ARBA" id="ARBA00047512"/>
    </source>
</evidence>
<comment type="catalytic activity">
    <reaction evidence="6">
        <text>a sn-glycero-3-phosphodiester + H2O = an alcohol + sn-glycerol 3-phosphate + H(+)</text>
        <dbReference type="Rhea" id="RHEA:12969"/>
        <dbReference type="ChEBI" id="CHEBI:15377"/>
        <dbReference type="ChEBI" id="CHEBI:15378"/>
        <dbReference type="ChEBI" id="CHEBI:30879"/>
        <dbReference type="ChEBI" id="CHEBI:57597"/>
        <dbReference type="ChEBI" id="CHEBI:83408"/>
        <dbReference type="EC" id="3.1.4.46"/>
    </reaction>
</comment>
<dbReference type="EMBL" id="CP097160">
    <property type="protein sequence ID" value="UQN14277.1"/>
    <property type="molecule type" value="Genomic_DNA"/>
</dbReference>
<reference evidence="8" key="1">
    <citation type="submission" date="2022-05" db="EMBL/GenBank/DDBJ databases">
        <title>Complete genome sequence of toluene-degrading Gulosibacter sediminis strain ACHW.36C.</title>
        <authorList>
            <person name="Wai A.C."/>
            <person name="Lai G.K."/>
            <person name="Griffin S.D."/>
            <person name="Leung F.C."/>
        </authorList>
    </citation>
    <scope>NUCLEOTIDE SEQUENCE [LARGE SCALE GENOMIC DNA]</scope>
    <source>
        <strain evidence="8">ACHW.36C</strain>
    </source>
</reference>
<dbReference type="PANTHER" id="PTHR43620">
    <property type="entry name" value="GLYCEROPHOSPHORYL DIESTER PHOSPHODIESTERASE"/>
    <property type="match status" value="1"/>
</dbReference>
<organism evidence="8">
    <name type="scientific">Gulosibacter sediminis</name>
    <dbReference type="NCBI Taxonomy" id="1729695"/>
    <lineage>
        <taxon>Bacteria</taxon>
        <taxon>Bacillati</taxon>
        <taxon>Actinomycetota</taxon>
        <taxon>Actinomycetes</taxon>
        <taxon>Micrococcales</taxon>
        <taxon>Microbacteriaceae</taxon>
        <taxon>Gulosibacter</taxon>
    </lineage>
</organism>
<keyword evidence="4" id="KW-0319">Glycerol metabolism</keyword>